<keyword evidence="1" id="KW-1133">Transmembrane helix</keyword>
<proteinExistence type="predicted"/>
<organism evidence="2 3">
    <name type="scientific">Streptomyces beijiangensis</name>
    <dbReference type="NCBI Taxonomy" id="163361"/>
    <lineage>
        <taxon>Bacteria</taxon>
        <taxon>Bacillati</taxon>
        <taxon>Actinomycetota</taxon>
        <taxon>Actinomycetes</taxon>
        <taxon>Kitasatosporales</taxon>
        <taxon>Streptomycetaceae</taxon>
        <taxon>Streptomyces</taxon>
    </lineage>
</organism>
<evidence type="ECO:0000313" key="3">
    <source>
        <dbReference type="Proteomes" id="UP000664167"/>
    </source>
</evidence>
<comment type="caution">
    <text evidence="2">The sequence shown here is derived from an EMBL/GenBank/DDBJ whole genome shotgun (WGS) entry which is preliminary data.</text>
</comment>
<dbReference type="EMBL" id="JAFLRJ010000131">
    <property type="protein sequence ID" value="MBO0513035.1"/>
    <property type="molecule type" value="Genomic_DNA"/>
</dbReference>
<dbReference type="AlphaFoldDB" id="A0A939JIC2"/>
<dbReference type="Proteomes" id="UP000664167">
    <property type="component" value="Unassembled WGS sequence"/>
</dbReference>
<evidence type="ECO:0000256" key="1">
    <source>
        <dbReference type="SAM" id="Phobius"/>
    </source>
</evidence>
<sequence length="79" mass="8276">MYRTVGLWATTITVFCLGVMAVMWVMLPDTVTPPAGPPPECGKIVADVLKDKAKAQEAGQAKDSAIPAECIDEAKSAGL</sequence>
<evidence type="ECO:0000313" key="2">
    <source>
        <dbReference type="EMBL" id="MBO0513035.1"/>
    </source>
</evidence>
<feature type="transmembrane region" description="Helical" evidence="1">
    <location>
        <begin position="7"/>
        <end position="27"/>
    </location>
</feature>
<protein>
    <submittedName>
        <fullName evidence="2">Uncharacterized protein</fullName>
    </submittedName>
</protein>
<accession>A0A939JIC2</accession>
<gene>
    <name evidence="2" type="ORF">J0695_14650</name>
</gene>
<keyword evidence="3" id="KW-1185">Reference proteome</keyword>
<dbReference type="RefSeq" id="WP_206962462.1">
    <property type="nucleotide sequence ID" value="NZ_BAAAJJ010000010.1"/>
</dbReference>
<keyword evidence="1" id="KW-0812">Transmembrane</keyword>
<name>A0A939JIC2_9ACTN</name>
<keyword evidence="1" id="KW-0472">Membrane</keyword>
<reference evidence="2" key="1">
    <citation type="submission" date="2021-03" db="EMBL/GenBank/DDBJ databases">
        <title>Streptomyces poriferae sp. nov., a novel marine sponge-derived Actinobacteria species with anti-MRSA activity.</title>
        <authorList>
            <person name="Sandoval-Powers M."/>
            <person name="Kralova S."/>
            <person name="Nguyen G.-S."/>
            <person name="Fawwal D."/>
            <person name="Degnes K."/>
            <person name="Klinkenberg G."/>
            <person name="Sletta H."/>
            <person name="Wentzel A."/>
            <person name="Liles M.R."/>
        </authorList>
    </citation>
    <scope>NUCLEOTIDE SEQUENCE</scope>
    <source>
        <strain evidence="2">DSM 41794</strain>
    </source>
</reference>